<dbReference type="EMBL" id="JH815759">
    <property type="protein sequence ID" value="EKC41930.1"/>
    <property type="molecule type" value="Genomic_DNA"/>
</dbReference>
<evidence type="ECO:0000313" key="1">
    <source>
        <dbReference type="EMBL" id="EKC41930.1"/>
    </source>
</evidence>
<accession>K1RJY2</accession>
<reference evidence="1" key="1">
    <citation type="journal article" date="2012" name="Nature">
        <title>The oyster genome reveals stress adaptation and complexity of shell formation.</title>
        <authorList>
            <person name="Zhang G."/>
            <person name="Fang X."/>
            <person name="Guo X."/>
            <person name="Li L."/>
            <person name="Luo R."/>
            <person name="Xu F."/>
            <person name="Yang P."/>
            <person name="Zhang L."/>
            <person name="Wang X."/>
            <person name="Qi H."/>
            <person name="Xiong Z."/>
            <person name="Que H."/>
            <person name="Xie Y."/>
            <person name="Holland P.W."/>
            <person name="Paps J."/>
            <person name="Zhu Y."/>
            <person name="Wu F."/>
            <person name="Chen Y."/>
            <person name="Wang J."/>
            <person name="Peng C."/>
            <person name="Meng J."/>
            <person name="Yang L."/>
            <person name="Liu J."/>
            <person name="Wen B."/>
            <person name="Zhang N."/>
            <person name="Huang Z."/>
            <person name="Zhu Q."/>
            <person name="Feng Y."/>
            <person name="Mount A."/>
            <person name="Hedgecock D."/>
            <person name="Xu Z."/>
            <person name="Liu Y."/>
            <person name="Domazet-Loso T."/>
            <person name="Du Y."/>
            <person name="Sun X."/>
            <person name="Zhang S."/>
            <person name="Liu B."/>
            <person name="Cheng P."/>
            <person name="Jiang X."/>
            <person name="Li J."/>
            <person name="Fan D."/>
            <person name="Wang W."/>
            <person name="Fu W."/>
            <person name="Wang T."/>
            <person name="Wang B."/>
            <person name="Zhang J."/>
            <person name="Peng Z."/>
            <person name="Li Y."/>
            <person name="Li N."/>
            <person name="Wang J."/>
            <person name="Chen M."/>
            <person name="He Y."/>
            <person name="Tan F."/>
            <person name="Song X."/>
            <person name="Zheng Q."/>
            <person name="Huang R."/>
            <person name="Yang H."/>
            <person name="Du X."/>
            <person name="Chen L."/>
            <person name="Yang M."/>
            <person name="Gaffney P.M."/>
            <person name="Wang S."/>
            <person name="Luo L."/>
            <person name="She Z."/>
            <person name="Ming Y."/>
            <person name="Huang W."/>
            <person name="Zhang S."/>
            <person name="Huang B."/>
            <person name="Zhang Y."/>
            <person name="Qu T."/>
            <person name="Ni P."/>
            <person name="Miao G."/>
            <person name="Wang J."/>
            <person name="Wang Q."/>
            <person name="Steinberg C.E."/>
            <person name="Wang H."/>
            <person name="Li N."/>
            <person name="Qian L."/>
            <person name="Zhang G."/>
            <person name="Li Y."/>
            <person name="Yang H."/>
            <person name="Liu X."/>
            <person name="Wang J."/>
            <person name="Yin Y."/>
            <person name="Wang J."/>
        </authorList>
    </citation>
    <scope>NUCLEOTIDE SEQUENCE [LARGE SCALE GENOMIC DNA]</scope>
    <source>
        <strain evidence="1">05x7-T-G4-1.051#20</strain>
    </source>
</reference>
<dbReference type="AlphaFoldDB" id="K1RJY2"/>
<dbReference type="HOGENOM" id="CLU_866697_0_0_1"/>
<name>K1RJY2_MAGGI</name>
<dbReference type="InParanoid" id="K1RJY2"/>
<proteinExistence type="predicted"/>
<sequence>MAGPLEGPPLRKVGVPTEQASGDGGNLMAGPPVEPPSQPDDEEHGARGPAQPGDGPLHNRRRSPPSPCPLPNCAERTHKQRDHVTFCHLHPVFRRSLPLGDEATSMQLRVCEWLADQLIGSWATLTDLVQSVPTFQVFRELNAGVPGDLRDAMDSLCHFVQESTPRTYRLWGILYPARLLHWRVQGHLVSRLSPALRRAYRALLSDETIAGHPLYRYGLHYLVVPPVPAPTVRGGVVDPPAASNGDATPPRSLLDQPDPPPDDDEASQIRDAPQVGEVPIPEQSESSLVPREPWRPGAGASFALNPEYPRPLPGALIGGTF</sequence>
<protein>
    <submittedName>
        <fullName evidence="1">Uncharacterized protein</fullName>
    </submittedName>
</protein>
<gene>
    <name evidence="1" type="ORF">CGI_10015167</name>
</gene>
<organism evidence="1">
    <name type="scientific">Magallana gigas</name>
    <name type="common">Pacific oyster</name>
    <name type="synonym">Crassostrea gigas</name>
    <dbReference type="NCBI Taxonomy" id="29159"/>
    <lineage>
        <taxon>Eukaryota</taxon>
        <taxon>Metazoa</taxon>
        <taxon>Spiralia</taxon>
        <taxon>Lophotrochozoa</taxon>
        <taxon>Mollusca</taxon>
        <taxon>Bivalvia</taxon>
        <taxon>Autobranchia</taxon>
        <taxon>Pteriomorphia</taxon>
        <taxon>Ostreida</taxon>
        <taxon>Ostreoidea</taxon>
        <taxon>Ostreidae</taxon>
        <taxon>Magallana</taxon>
    </lineage>
</organism>